<name>A0A8J2QUX1_9NEOP</name>
<comment type="caution">
    <text evidence="2">The sequence shown here is derived from an EMBL/GenBank/DDBJ whole genome shotgun (WGS) entry which is preliminary data.</text>
</comment>
<keyword evidence="1" id="KW-0560">Oxidoreductase</keyword>
<organism evidence="2 3">
    <name type="scientific">Danaus chrysippus</name>
    <name type="common">African queen</name>
    <dbReference type="NCBI Taxonomy" id="151541"/>
    <lineage>
        <taxon>Eukaryota</taxon>
        <taxon>Metazoa</taxon>
        <taxon>Ecdysozoa</taxon>
        <taxon>Arthropoda</taxon>
        <taxon>Hexapoda</taxon>
        <taxon>Insecta</taxon>
        <taxon>Pterygota</taxon>
        <taxon>Neoptera</taxon>
        <taxon>Endopterygota</taxon>
        <taxon>Lepidoptera</taxon>
        <taxon>Glossata</taxon>
        <taxon>Ditrysia</taxon>
        <taxon>Papilionoidea</taxon>
        <taxon>Nymphalidae</taxon>
        <taxon>Danainae</taxon>
        <taxon>Danaini</taxon>
        <taxon>Danaina</taxon>
        <taxon>Danaus</taxon>
        <taxon>Anosia</taxon>
    </lineage>
</organism>
<proteinExistence type="predicted"/>
<keyword evidence="3" id="KW-1185">Reference proteome</keyword>
<reference evidence="2" key="1">
    <citation type="submission" date="2021-09" db="EMBL/GenBank/DDBJ databases">
        <authorList>
            <person name="Martin H S."/>
        </authorList>
    </citation>
    <scope>NUCLEOTIDE SEQUENCE</scope>
</reference>
<dbReference type="Pfam" id="PF13561">
    <property type="entry name" value="adh_short_C2"/>
    <property type="match status" value="1"/>
</dbReference>
<dbReference type="EMBL" id="CAKASE010000069">
    <property type="protein sequence ID" value="CAG9572893.1"/>
    <property type="molecule type" value="Genomic_DNA"/>
</dbReference>
<dbReference type="PRINTS" id="PR00080">
    <property type="entry name" value="SDRFAMILY"/>
</dbReference>
<dbReference type="Gene3D" id="3.40.50.720">
    <property type="entry name" value="NAD(P)-binding Rossmann-like Domain"/>
    <property type="match status" value="1"/>
</dbReference>
<dbReference type="AlphaFoldDB" id="A0A8J2QUX1"/>
<dbReference type="GO" id="GO:0016491">
    <property type="term" value="F:oxidoreductase activity"/>
    <property type="evidence" value="ECO:0007669"/>
    <property type="project" value="UniProtKB-KW"/>
</dbReference>
<dbReference type="Proteomes" id="UP000789524">
    <property type="component" value="Unassembled WGS sequence"/>
</dbReference>
<dbReference type="SUPFAM" id="SSF51735">
    <property type="entry name" value="NAD(P)-binding Rossmann-fold domains"/>
    <property type="match status" value="1"/>
</dbReference>
<protein>
    <submittedName>
        <fullName evidence="2">(African queen) hypothetical protein</fullName>
    </submittedName>
</protein>
<accession>A0A8J2QUX1</accession>
<dbReference type="InterPro" id="IPR002347">
    <property type="entry name" value="SDR_fam"/>
</dbReference>
<dbReference type="PRINTS" id="PR00081">
    <property type="entry name" value="GDHRDH"/>
</dbReference>
<dbReference type="InterPro" id="IPR020904">
    <property type="entry name" value="Sc_DH/Rdtase_CS"/>
</dbReference>
<gene>
    <name evidence="2" type="ORF">DCHRY22_LOCUS10221</name>
</gene>
<evidence type="ECO:0000256" key="1">
    <source>
        <dbReference type="ARBA" id="ARBA00023002"/>
    </source>
</evidence>
<dbReference type="OrthoDB" id="47007at2759"/>
<sequence>MGIGKSISVKFAKLNAKLALIDCVDESLKSIVQECEKITKKKVFSVFIPDLTVRDSIKNAVNDTVRHFGRIDVLINCGELGSRVGVTSPNLIADMKLILEINLKAAIAFVHYASDSLIKNKGNVINIASLFGTLAIKEASPYSVSKAGLLHFSRCAALELAGKGVRVNCISPGPVRSQNVMGDFGTKEENDKYWDTWAKEAPLKHSVTEDEIADLVEFLASSKARSVTGNDYIIDSGWSVQRV</sequence>
<evidence type="ECO:0000313" key="3">
    <source>
        <dbReference type="Proteomes" id="UP000789524"/>
    </source>
</evidence>
<dbReference type="PANTHER" id="PTHR43975">
    <property type="entry name" value="ZGC:101858"/>
    <property type="match status" value="1"/>
</dbReference>
<evidence type="ECO:0000313" key="2">
    <source>
        <dbReference type="EMBL" id="CAG9572893.1"/>
    </source>
</evidence>
<dbReference type="PROSITE" id="PS00061">
    <property type="entry name" value="ADH_SHORT"/>
    <property type="match status" value="1"/>
</dbReference>
<dbReference type="InterPro" id="IPR036291">
    <property type="entry name" value="NAD(P)-bd_dom_sf"/>
</dbReference>
<dbReference type="PANTHER" id="PTHR43975:SF2">
    <property type="entry name" value="EG:BACR7A4.14 PROTEIN-RELATED"/>
    <property type="match status" value="1"/>
</dbReference>